<name>A0A0K2VE06_LEPSM</name>
<reference evidence="1" key="1">
    <citation type="submission" date="2014-05" db="EMBL/GenBank/DDBJ databases">
        <authorList>
            <person name="Chronopoulou M."/>
        </authorList>
    </citation>
    <scope>NUCLEOTIDE SEQUENCE</scope>
    <source>
        <tissue evidence="1">Whole organism</tissue>
    </source>
</reference>
<proteinExistence type="predicted"/>
<evidence type="ECO:0000313" key="1">
    <source>
        <dbReference type="EMBL" id="CDW48402.1"/>
    </source>
</evidence>
<organism evidence="1">
    <name type="scientific">Lepeophtheirus salmonis</name>
    <name type="common">Salmon louse</name>
    <name type="synonym">Caligus salmonis</name>
    <dbReference type="NCBI Taxonomy" id="72036"/>
    <lineage>
        <taxon>Eukaryota</taxon>
        <taxon>Metazoa</taxon>
        <taxon>Ecdysozoa</taxon>
        <taxon>Arthropoda</taxon>
        <taxon>Crustacea</taxon>
        <taxon>Multicrustacea</taxon>
        <taxon>Hexanauplia</taxon>
        <taxon>Copepoda</taxon>
        <taxon>Siphonostomatoida</taxon>
        <taxon>Caligidae</taxon>
        <taxon>Lepeophtheirus</taxon>
    </lineage>
</organism>
<dbReference type="EMBL" id="HACA01031041">
    <property type="protein sequence ID" value="CDW48402.1"/>
    <property type="molecule type" value="Transcribed_RNA"/>
</dbReference>
<protein>
    <submittedName>
        <fullName evidence="1">Uncharacterized protein</fullName>
    </submittedName>
</protein>
<sequence length="37" mass="4280">MTHTSLLESDQGSLPSSFLSRFLFIRFLLFQDFISPT</sequence>
<dbReference type="AlphaFoldDB" id="A0A0K2VE06"/>
<accession>A0A0K2VE06</accession>